<dbReference type="AlphaFoldDB" id="A0A9J5X4I4"/>
<proteinExistence type="predicted"/>
<sequence length="84" mass="10006">MMNIYPRNKLLLRVEQPIKKTKKSKKNSKKNKKKVVFDPTCQLIVWKTGLAFEMLSAFEKLLLDMRIQEHVELDKYVNNATRVR</sequence>
<keyword evidence="2" id="KW-1185">Reference proteome</keyword>
<gene>
    <name evidence="1" type="ORF">H5410_053461</name>
</gene>
<organism evidence="1 2">
    <name type="scientific">Solanum commersonii</name>
    <name type="common">Commerson's wild potato</name>
    <name type="synonym">Commerson's nightshade</name>
    <dbReference type="NCBI Taxonomy" id="4109"/>
    <lineage>
        <taxon>Eukaryota</taxon>
        <taxon>Viridiplantae</taxon>
        <taxon>Streptophyta</taxon>
        <taxon>Embryophyta</taxon>
        <taxon>Tracheophyta</taxon>
        <taxon>Spermatophyta</taxon>
        <taxon>Magnoliopsida</taxon>
        <taxon>eudicotyledons</taxon>
        <taxon>Gunneridae</taxon>
        <taxon>Pentapetalae</taxon>
        <taxon>asterids</taxon>
        <taxon>lamiids</taxon>
        <taxon>Solanales</taxon>
        <taxon>Solanaceae</taxon>
        <taxon>Solanoideae</taxon>
        <taxon>Solaneae</taxon>
        <taxon>Solanum</taxon>
    </lineage>
</organism>
<reference evidence="1 2" key="1">
    <citation type="submission" date="2020-09" db="EMBL/GenBank/DDBJ databases">
        <title>De no assembly of potato wild relative species, Solanum commersonii.</title>
        <authorList>
            <person name="Cho K."/>
        </authorList>
    </citation>
    <scope>NUCLEOTIDE SEQUENCE [LARGE SCALE GENOMIC DNA]</scope>
    <source>
        <strain evidence="1">LZ3.2</strain>
        <tissue evidence="1">Leaf</tissue>
    </source>
</reference>
<dbReference type="EMBL" id="JACXVP010000010">
    <property type="protein sequence ID" value="KAG5582834.1"/>
    <property type="molecule type" value="Genomic_DNA"/>
</dbReference>
<name>A0A9J5X4I4_SOLCO</name>
<dbReference type="Proteomes" id="UP000824120">
    <property type="component" value="Chromosome 10"/>
</dbReference>
<comment type="caution">
    <text evidence="1">The sequence shown here is derived from an EMBL/GenBank/DDBJ whole genome shotgun (WGS) entry which is preliminary data.</text>
</comment>
<accession>A0A9J5X4I4</accession>
<evidence type="ECO:0000313" key="2">
    <source>
        <dbReference type="Proteomes" id="UP000824120"/>
    </source>
</evidence>
<evidence type="ECO:0000313" key="1">
    <source>
        <dbReference type="EMBL" id="KAG5582834.1"/>
    </source>
</evidence>
<protein>
    <submittedName>
        <fullName evidence="1">Uncharacterized protein</fullName>
    </submittedName>
</protein>